<dbReference type="PANTHER" id="PTHR48090">
    <property type="entry name" value="UNDECAPRENYL-PHOSPHATE 4-DEOXY-4-FORMAMIDO-L-ARABINOSE TRANSFERASE-RELATED"/>
    <property type="match status" value="1"/>
</dbReference>
<dbReference type="GO" id="GO:0005886">
    <property type="term" value="C:plasma membrane"/>
    <property type="evidence" value="ECO:0007669"/>
    <property type="project" value="UniProtKB-SubCell"/>
</dbReference>
<keyword evidence="2" id="KW-1003">Cell membrane</keyword>
<organism evidence="10">
    <name type="scientific">hydrothermal vent metagenome</name>
    <dbReference type="NCBI Taxonomy" id="652676"/>
    <lineage>
        <taxon>unclassified sequences</taxon>
        <taxon>metagenomes</taxon>
        <taxon>ecological metagenomes</taxon>
    </lineage>
</organism>
<keyword evidence="3 10" id="KW-0328">Glycosyltransferase</keyword>
<name>A0A3B1BLM9_9ZZZZ</name>
<keyword evidence="4 10" id="KW-0808">Transferase</keyword>
<keyword evidence="6 8" id="KW-1133">Transmembrane helix</keyword>
<evidence type="ECO:0000256" key="8">
    <source>
        <dbReference type="SAM" id="Phobius"/>
    </source>
</evidence>
<evidence type="ECO:0000256" key="2">
    <source>
        <dbReference type="ARBA" id="ARBA00022475"/>
    </source>
</evidence>
<dbReference type="CDD" id="cd04187">
    <property type="entry name" value="DPM1_like_bac"/>
    <property type="match status" value="1"/>
</dbReference>
<dbReference type="InterPro" id="IPR001173">
    <property type="entry name" value="Glyco_trans_2-like"/>
</dbReference>
<gene>
    <name evidence="10" type="ORF">MNBD_GAMMA24-2426</name>
</gene>
<feature type="domain" description="Glycosyltransferase 2-like" evidence="9">
    <location>
        <begin position="8"/>
        <end position="169"/>
    </location>
</feature>
<keyword evidence="7 8" id="KW-0472">Membrane</keyword>
<keyword evidence="5 8" id="KW-0812">Transmembrane</keyword>
<comment type="subcellular location">
    <subcellularLocation>
        <location evidence="1">Cell membrane</location>
        <topology evidence="1">Multi-pass membrane protein</topology>
    </subcellularLocation>
</comment>
<dbReference type="SUPFAM" id="SSF53448">
    <property type="entry name" value="Nucleotide-diphospho-sugar transferases"/>
    <property type="match status" value="1"/>
</dbReference>
<dbReference type="AlphaFoldDB" id="A0A3B1BLM9"/>
<accession>A0A3B1BLM9</accession>
<evidence type="ECO:0000259" key="9">
    <source>
        <dbReference type="Pfam" id="PF00535"/>
    </source>
</evidence>
<evidence type="ECO:0000256" key="4">
    <source>
        <dbReference type="ARBA" id="ARBA00022679"/>
    </source>
</evidence>
<dbReference type="Gene3D" id="3.90.550.10">
    <property type="entry name" value="Spore Coat Polysaccharide Biosynthesis Protein SpsA, Chain A"/>
    <property type="match status" value="1"/>
</dbReference>
<feature type="transmembrane region" description="Helical" evidence="8">
    <location>
        <begin position="232"/>
        <end position="253"/>
    </location>
</feature>
<sequence>MQAEFMISVVVPVYNEMEVLPDFHERISRVFDGLPLDAEIVYVNDGSEDDSLSILNKICEQDARVAIVDLSRNFGKEIAMTAGLHKAGGDAVIVIDADLQDPPELIPRLIDEWQKGYDVIYAKRARREGESAFKKLTAHLFYRLMRIIGQIKIPEDTGDYRLLSRRAVDALNTLSEQHRFMKGLFTWIGYRQKAVMYERDPRYAGESKWNYWHLWNFALEGITSYSSAPLKLASYLGLLTALGAFSFGIFIVIRTLLYGDPVQGYPSMIVIILFLGGVQLMSIGVLGEYVGRIFTETKRRPLYFVNDYSPRRGNTEQKEARLDKGDCAE</sequence>
<dbReference type="EC" id="2.4.-.-" evidence="10"/>
<evidence type="ECO:0000256" key="1">
    <source>
        <dbReference type="ARBA" id="ARBA00004651"/>
    </source>
</evidence>
<evidence type="ECO:0000256" key="5">
    <source>
        <dbReference type="ARBA" id="ARBA00022692"/>
    </source>
</evidence>
<dbReference type="GO" id="GO:0016757">
    <property type="term" value="F:glycosyltransferase activity"/>
    <property type="evidence" value="ECO:0007669"/>
    <property type="project" value="UniProtKB-KW"/>
</dbReference>
<evidence type="ECO:0000256" key="6">
    <source>
        <dbReference type="ARBA" id="ARBA00022989"/>
    </source>
</evidence>
<evidence type="ECO:0000256" key="7">
    <source>
        <dbReference type="ARBA" id="ARBA00023136"/>
    </source>
</evidence>
<proteinExistence type="predicted"/>
<evidence type="ECO:0000313" key="10">
    <source>
        <dbReference type="EMBL" id="VAX13083.1"/>
    </source>
</evidence>
<evidence type="ECO:0000256" key="3">
    <source>
        <dbReference type="ARBA" id="ARBA00022676"/>
    </source>
</evidence>
<dbReference type="Pfam" id="PF00535">
    <property type="entry name" value="Glycos_transf_2"/>
    <property type="match status" value="1"/>
</dbReference>
<dbReference type="PANTHER" id="PTHR48090:SF1">
    <property type="entry name" value="PROPHAGE BACTOPRENOL GLUCOSYL TRANSFERASE HOMOLOG"/>
    <property type="match status" value="1"/>
</dbReference>
<feature type="transmembrane region" description="Helical" evidence="8">
    <location>
        <begin position="265"/>
        <end position="290"/>
    </location>
</feature>
<dbReference type="EMBL" id="UOFZ01000096">
    <property type="protein sequence ID" value="VAX13083.1"/>
    <property type="molecule type" value="Genomic_DNA"/>
</dbReference>
<protein>
    <submittedName>
        <fullName evidence="10">Polymyxin resistance protein ArnC, glycosyl transferase</fullName>
        <ecNumber evidence="10">2.4.-.-</ecNumber>
    </submittedName>
</protein>
<dbReference type="InterPro" id="IPR029044">
    <property type="entry name" value="Nucleotide-diphossugar_trans"/>
</dbReference>
<reference evidence="10" key="1">
    <citation type="submission" date="2018-06" db="EMBL/GenBank/DDBJ databases">
        <authorList>
            <person name="Zhirakovskaya E."/>
        </authorList>
    </citation>
    <scope>NUCLEOTIDE SEQUENCE</scope>
</reference>
<dbReference type="FunFam" id="3.90.550.10:FF:000079">
    <property type="entry name" value="Probable glycosyl transferase"/>
    <property type="match status" value="1"/>
</dbReference>
<dbReference type="InterPro" id="IPR050256">
    <property type="entry name" value="Glycosyltransferase_2"/>
</dbReference>